<organism evidence="1 2">
    <name type="scientific">Lyophyllum shimeji</name>
    <name type="common">Hon-shimeji</name>
    <name type="synonym">Tricholoma shimeji</name>
    <dbReference type="NCBI Taxonomy" id="47721"/>
    <lineage>
        <taxon>Eukaryota</taxon>
        <taxon>Fungi</taxon>
        <taxon>Dikarya</taxon>
        <taxon>Basidiomycota</taxon>
        <taxon>Agaricomycotina</taxon>
        <taxon>Agaricomycetes</taxon>
        <taxon>Agaricomycetidae</taxon>
        <taxon>Agaricales</taxon>
        <taxon>Tricholomatineae</taxon>
        <taxon>Lyophyllaceae</taxon>
        <taxon>Lyophyllum</taxon>
    </lineage>
</organism>
<dbReference type="OrthoDB" id="2349883at2759"/>
<evidence type="ECO:0000313" key="1">
    <source>
        <dbReference type="EMBL" id="GLB40458.1"/>
    </source>
</evidence>
<keyword evidence="2" id="KW-1185">Reference proteome</keyword>
<comment type="caution">
    <text evidence="1">The sequence shown here is derived from an EMBL/GenBank/DDBJ whole genome shotgun (WGS) entry which is preliminary data.</text>
</comment>
<dbReference type="EMBL" id="BRPK01000008">
    <property type="protein sequence ID" value="GLB40458.1"/>
    <property type="molecule type" value="Genomic_DNA"/>
</dbReference>
<gene>
    <name evidence="1" type="ORF">LshimejAT787_0803290</name>
</gene>
<accession>A0A9P3PRX2</accession>
<dbReference type="AlphaFoldDB" id="A0A9P3PRX2"/>
<proteinExistence type="predicted"/>
<dbReference type="Proteomes" id="UP001063166">
    <property type="component" value="Unassembled WGS sequence"/>
</dbReference>
<sequence length="429" mass="48158">MFRNRISRICRIAIQPRRHSSQLSSIYPLTKLRAYPFKLSPEEAIVQLAPHASVLCVFKDLIGSLGARFLPGFGFEPLRPLRISPVYFPGWIIDTQLSAEVRYDDVQRTASGIIHDSYLPGSDFPVLSWVSYFPHGSPVAAVPFTKDLEVQHGVEINCLPYKISPFAALDIARSLSYRDATIGDVHFSPRSIETQLLAAYPVLFPLYLAQYELRTAPDAKPRFVTLFIEAFEAKGRIRAQASNLGRDLREMLPAFAPQNLVDWTQAIDAVDVQILRGQPGPFFTVAGFSTPERRGIGMALADWLNTLVVHHDAAPKLAEKSGTISSDADPRIRPFSPEEQARNTQWMLLGVEIESTKRVVSSMKDIDLDKAHIVVMGNKKGRSQEIFKSTISSLESKIQELEAKREESTPSWWKEWLEMSRTAPGKEHS</sequence>
<evidence type="ECO:0000313" key="2">
    <source>
        <dbReference type="Proteomes" id="UP001063166"/>
    </source>
</evidence>
<reference evidence="1" key="1">
    <citation type="submission" date="2022-07" db="EMBL/GenBank/DDBJ databases">
        <title>The genome of Lyophyllum shimeji provides insight into the initial evolution of ectomycorrhizal fungal genome.</title>
        <authorList>
            <person name="Kobayashi Y."/>
            <person name="Shibata T."/>
            <person name="Hirakawa H."/>
            <person name="Shigenobu S."/>
            <person name="Nishiyama T."/>
            <person name="Yamada A."/>
            <person name="Hasebe M."/>
            <person name="Kawaguchi M."/>
        </authorList>
    </citation>
    <scope>NUCLEOTIDE SEQUENCE</scope>
    <source>
        <strain evidence="1">AT787</strain>
    </source>
</reference>
<protein>
    <submittedName>
        <fullName evidence="1">Uncharacterized protein</fullName>
    </submittedName>
</protein>
<name>A0A9P3PRX2_LYOSH</name>